<dbReference type="InterPro" id="IPR005182">
    <property type="entry name" value="YdbS-like_PH"/>
</dbReference>
<feature type="transmembrane region" description="Helical" evidence="1">
    <location>
        <begin position="237"/>
        <end position="261"/>
    </location>
</feature>
<feature type="transmembrane region" description="Helical" evidence="1">
    <location>
        <begin position="47"/>
        <end position="71"/>
    </location>
</feature>
<dbReference type="KEGG" id="pll:I858_000240"/>
<feature type="domain" description="YdbS-like PH" evidence="2">
    <location>
        <begin position="420"/>
        <end position="474"/>
    </location>
</feature>
<dbReference type="PANTHER" id="PTHR34473">
    <property type="entry name" value="UPF0699 TRANSMEMBRANE PROTEIN YDBS"/>
    <property type="match status" value="1"/>
</dbReference>
<proteinExistence type="predicted"/>
<evidence type="ECO:0000313" key="3">
    <source>
        <dbReference type="EMBL" id="ANU25507.1"/>
    </source>
</evidence>
<keyword evidence="1" id="KW-0472">Membrane</keyword>
<feature type="transmembrane region" description="Helical" evidence="1">
    <location>
        <begin position="199"/>
        <end position="217"/>
    </location>
</feature>
<feature type="domain" description="YdbS-like PH" evidence="2">
    <location>
        <begin position="271"/>
        <end position="345"/>
    </location>
</feature>
<dbReference type="Pfam" id="PF03703">
    <property type="entry name" value="bPH_2"/>
    <property type="match status" value="3"/>
</dbReference>
<dbReference type="Proteomes" id="UP000053354">
    <property type="component" value="Chromosome"/>
</dbReference>
<feature type="transmembrane region" description="Helical" evidence="1">
    <location>
        <begin position="367"/>
        <end position="387"/>
    </location>
</feature>
<dbReference type="PANTHER" id="PTHR34473:SF2">
    <property type="entry name" value="UPF0699 TRANSMEMBRANE PROTEIN YDBT"/>
    <property type="match status" value="1"/>
</dbReference>
<feature type="transmembrane region" description="Helical" evidence="1">
    <location>
        <begin position="399"/>
        <end position="416"/>
    </location>
</feature>
<sequence>MIANRRHHPASLLFKIGSIIRNSLFIFLILFVFQAGSNSTLVVYGRYAFIAYISWSIVSAMLNWLTTTYALDDQGFYLRHGIFSKTEQAIPFSKVQNINRHTSFFHRILRLTSISFETGIAGDDASVKFDVTTKKEASQLEAIVQQQKDIINTENPTILDETKDFSVAKPTVFIKKTTNERILHFQPTRRDLLKASMTSFSFLLLIPLLGSVFYNISEFINLDERLEYVGASILSSPWLIAIAVTVLVVASFTFGIIHSFIKYGKYEISSDSQRIYIKKGIFSEASFSIAKERVQAIEITQTFTKRILGLAEVKLISAGSLSLDSEELNINSLYPFLPVDQAYALVSELLPGYRIQMDMQRLPRRSLWIRILKPSWIWLIATAILFYFKPKFLSIEETWWIGSSILLILIVLSRVLDFLHTRYCLNEELIQLKNGGFTSTLFVTKREKIVEVEMSQNRIQRACGLSSLQTVTRARPIHTSYLEDVPDQLVVTFHHWYRGRSNEVQLESTK</sequence>
<dbReference type="AlphaFoldDB" id="A0A1B1RX42"/>
<dbReference type="RefSeq" id="WP_065524099.1">
    <property type="nucleotide sequence ID" value="NZ_CP016540.2"/>
</dbReference>
<keyword evidence="1" id="KW-1133">Transmembrane helix</keyword>
<dbReference type="PIRSF" id="PIRSF026631">
    <property type="entry name" value="UCP026631"/>
    <property type="match status" value="1"/>
</dbReference>
<feature type="domain" description="YdbS-like PH" evidence="2">
    <location>
        <begin position="64"/>
        <end position="142"/>
    </location>
</feature>
<dbReference type="STRING" id="1302659.I858_000240"/>
<protein>
    <recommendedName>
        <fullName evidence="2">YdbS-like PH domain-containing protein</fullName>
    </recommendedName>
</protein>
<evidence type="ECO:0000259" key="2">
    <source>
        <dbReference type="Pfam" id="PF03703"/>
    </source>
</evidence>
<name>A0A1B1RX42_9BACL</name>
<dbReference type="EMBL" id="CP016540">
    <property type="protein sequence ID" value="ANU25507.1"/>
    <property type="molecule type" value="Genomic_DNA"/>
</dbReference>
<evidence type="ECO:0000256" key="1">
    <source>
        <dbReference type="SAM" id="Phobius"/>
    </source>
</evidence>
<feature type="transmembrane region" description="Helical" evidence="1">
    <location>
        <begin position="12"/>
        <end position="35"/>
    </location>
</feature>
<gene>
    <name evidence="3" type="ORF">I858_000240</name>
</gene>
<keyword evidence="4" id="KW-1185">Reference proteome</keyword>
<dbReference type="OrthoDB" id="2317554at2"/>
<evidence type="ECO:0000313" key="4">
    <source>
        <dbReference type="Proteomes" id="UP000053354"/>
    </source>
</evidence>
<organism evidence="3 4">
    <name type="scientific">Planococcus versutus</name>
    <dbReference type="NCBI Taxonomy" id="1302659"/>
    <lineage>
        <taxon>Bacteria</taxon>
        <taxon>Bacillati</taxon>
        <taxon>Bacillota</taxon>
        <taxon>Bacilli</taxon>
        <taxon>Bacillales</taxon>
        <taxon>Caryophanaceae</taxon>
        <taxon>Planococcus</taxon>
    </lineage>
</organism>
<accession>A0A1B1RX42</accession>
<reference evidence="3" key="1">
    <citation type="submission" date="2016-10" db="EMBL/GenBank/DDBJ databases">
        <authorList>
            <person name="See-Too W.S."/>
        </authorList>
    </citation>
    <scope>NUCLEOTIDE SEQUENCE</scope>
    <source>
        <strain evidence="3">L10.15</strain>
    </source>
</reference>
<dbReference type="InterPro" id="IPR014529">
    <property type="entry name" value="UCP026631"/>
</dbReference>
<keyword evidence="1" id="KW-0812">Transmembrane</keyword>